<dbReference type="GO" id="GO:0045259">
    <property type="term" value="C:proton-transporting ATP synthase complex"/>
    <property type="evidence" value="ECO:0007669"/>
    <property type="project" value="UniProtKB-KW"/>
</dbReference>
<dbReference type="FunFam" id="2.40.10.170:FF:000003">
    <property type="entry name" value="ATP synthase subunit beta"/>
    <property type="match status" value="1"/>
</dbReference>
<evidence type="ECO:0000313" key="16">
    <source>
        <dbReference type="Proteomes" id="UP000652567"/>
    </source>
</evidence>
<comment type="catalytic activity">
    <reaction evidence="13">
        <text>ATP + H2O + 4 H(+)(in) = ADP + phosphate + 5 H(+)(out)</text>
        <dbReference type="Rhea" id="RHEA:57720"/>
        <dbReference type="ChEBI" id="CHEBI:15377"/>
        <dbReference type="ChEBI" id="CHEBI:15378"/>
        <dbReference type="ChEBI" id="CHEBI:30616"/>
        <dbReference type="ChEBI" id="CHEBI:43474"/>
        <dbReference type="ChEBI" id="CHEBI:456216"/>
        <dbReference type="EC" id="7.1.2.2"/>
    </reaction>
</comment>
<dbReference type="GO" id="GO:0046933">
    <property type="term" value="F:proton-transporting ATP synthase activity, rotational mechanism"/>
    <property type="evidence" value="ECO:0007669"/>
    <property type="project" value="UniProtKB-UniRule"/>
</dbReference>
<comment type="subcellular location">
    <subcellularLocation>
        <location evidence="13">Cell membrane</location>
        <topology evidence="13">Peripheral membrane protein</topology>
    </subcellularLocation>
    <subcellularLocation>
        <location evidence="1">Membrane</location>
        <topology evidence="1">Peripheral membrane protein</topology>
    </subcellularLocation>
</comment>
<keyword evidence="9 13" id="KW-0472">Membrane</keyword>
<dbReference type="Gene3D" id="2.40.10.170">
    <property type="match status" value="1"/>
</dbReference>
<evidence type="ECO:0000256" key="2">
    <source>
        <dbReference type="ARBA" id="ARBA00022448"/>
    </source>
</evidence>
<keyword evidence="5 13" id="KW-0375">Hydrogen ion transport</keyword>
<dbReference type="InterPro" id="IPR055190">
    <property type="entry name" value="ATP-synt_VA_C"/>
</dbReference>
<dbReference type="PANTHER" id="PTHR15184">
    <property type="entry name" value="ATP SYNTHASE"/>
    <property type="match status" value="1"/>
</dbReference>
<dbReference type="InterPro" id="IPR027417">
    <property type="entry name" value="P-loop_NTPase"/>
</dbReference>
<dbReference type="CDD" id="cd18115">
    <property type="entry name" value="ATP-synt_F1_beta_N"/>
    <property type="match status" value="1"/>
</dbReference>
<comment type="caution">
    <text evidence="15">The sequence shown here is derived from an EMBL/GenBank/DDBJ whole genome shotgun (WGS) entry which is preliminary data.</text>
</comment>
<keyword evidence="11 13" id="KW-0066">ATP synthesis</keyword>
<organism evidence="15 16">
    <name type="scientific">Cellvibrio polysaccharolyticus</name>
    <dbReference type="NCBI Taxonomy" id="2082724"/>
    <lineage>
        <taxon>Bacteria</taxon>
        <taxon>Pseudomonadati</taxon>
        <taxon>Pseudomonadota</taxon>
        <taxon>Gammaproteobacteria</taxon>
        <taxon>Cellvibrionales</taxon>
        <taxon>Cellvibrionaceae</taxon>
        <taxon>Cellvibrio</taxon>
    </lineage>
</organism>
<keyword evidence="6 13" id="KW-0067">ATP-binding</keyword>
<protein>
    <recommendedName>
        <fullName evidence="13">ATP synthase subunit beta</fullName>
        <ecNumber evidence="13">7.1.2.2</ecNumber>
    </recommendedName>
    <alternativeName>
        <fullName evidence="13">ATP synthase F1 sector subunit beta</fullName>
    </alternativeName>
    <alternativeName>
        <fullName evidence="13">F-ATPase subunit beta</fullName>
    </alternativeName>
</protein>
<dbReference type="FunFam" id="1.10.1140.10:FF:000001">
    <property type="entry name" value="ATP synthase subunit beta"/>
    <property type="match status" value="1"/>
</dbReference>
<dbReference type="Gene3D" id="3.40.50.300">
    <property type="entry name" value="P-loop containing nucleotide triphosphate hydrolases"/>
    <property type="match status" value="1"/>
</dbReference>
<dbReference type="Pfam" id="PF02874">
    <property type="entry name" value="ATP-synt_ab_N"/>
    <property type="match status" value="1"/>
</dbReference>
<dbReference type="SUPFAM" id="SSF52540">
    <property type="entry name" value="P-loop containing nucleoside triphosphate hydrolases"/>
    <property type="match status" value="1"/>
</dbReference>
<evidence type="ECO:0000256" key="3">
    <source>
        <dbReference type="ARBA" id="ARBA00022475"/>
    </source>
</evidence>
<dbReference type="InterPro" id="IPR003593">
    <property type="entry name" value="AAA+_ATPase"/>
</dbReference>
<dbReference type="InterPro" id="IPR000194">
    <property type="entry name" value="ATPase_F1/V1/A1_a/bsu_nucl-bd"/>
</dbReference>
<dbReference type="Pfam" id="PF22919">
    <property type="entry name" value="ATP-synt_VA_C"/>
    <property type="match status" value="1"/>
</dbReference>
<evidence type="ECO:0000256" key="13">
    <source>
        <dbReference type="HAMAP-Rule" id="MF_01347"/>
    </source>
</evidence>
<evidence type="ECO:0000256" key="7">
    <source>
        <dbReference type="ARBA" id="ARBA00022967"/>
    </source>
</evidence>
<dbReference type="SUPFAM" id="SSF47917">
    <property type="entry name" value="C-terminal domain of alpha and beta subunits of F1 ATP synthase"/>
    <property type="match status" value="1"/>
</dbReference>
<keyword evidence="16" id="KW-1185">Reference proteome</keyword>
<dbReference type="CDD" id="cd01133">
    <property type="entry name" value="F1-ATPase_beta_CD"/>
    <property type="match status" value="1"/>
</dbReference>
<dbReference type="PANTHER" id="PTHR15184:SF71">
    <property type="entry name" value="ATP SYNTHASE SUBUNIT BETA, MITOCHONDRIAL"/>
    <property type="match status" value="1"/>
</dbReference>
<comment type="function">
    <text evidence="13">Produces ATP from ADP in the presence of a proton gradient across the membrane. The catalytic sites are hosted primarily by the beta subunits.</text>
</comment>
<comment type="similarity">
    <text evidence="12">Belongs to the ATPase alpha/beta chains family. T3SS ATPase subfamily.</text>
</comment>
<dbReference type="InterPro" id="IPR036121">
    <property type="entry name" value="ATPase_F1/V1/A1_a/bsu_N_sf"/>
</dbReference>
<keyword evidence="8 13" id="KW-0406">Ion transport</keyword>
<dbReference type="InterPro" id="IPR020003">
    <property type="entry name" value="ATPase_a/bsu_AS"/>
</dbReference>
<feature type="domain" description="AAA+ ATPase" evidence="14">
    <location>
        <begin position="140"/>
        <end position="325"/>
    </location>
</feature>
<dbReference type="InterPro" id="IPR004100">
    <property type="entry name" value="ATPase_F1/V1/A1_a/bsu_N"/>
</dbReference>
<dbReference type="HAMAP" id="MF_01347">
    <property type="entry name" value="ATP_synth_beta_bact"/>
    <property type="match status" value="1"/>
</dbReference>
<evidence type="ECO:0000313" key="15">
    <source>
        <dbReference type="EMBL" id="MBE8715690.1"/>
    </source>
</evidence>
<dbReference type="SUPFAM" id="SSF50615">
    <property type="entry name" value="N-terminal domain of alpha and beta subunits of F1 ATP synthase"/>
    <property type="match status" value="1"/>
</dbReference>
<accession>A0A928UYR2</accession>
<evidence type="ECO:0000256" key="10">
    <source>
        <dbReference type="ARBA" id="ARBA00023196"/>
    </source>
</evidence>
<dbReference type="SMART" id="SM00382">
    <property type="entry name" value="AAA"/>
    <property type="match status" value="1"/>
</dbReference>
<evidence type="ECO:0000256" key="11">
    <source>
        <dbReference type="ARBA" id="ARBA00023310"/>
    </source>
</evidence>
<sequence>MSSGRIVQIIGAVIDVEFPRDAVPQIYDALKVTEGDLTLEVQQQLGDGVVRTIALGSSEGLRRGLNVTNTNEPIKVPVGKECLGRIMDVLGNPIDEAGPIGEQERMQIHRDAPAYEELAASEELLETGIKVIDLVCPFAKGGKVGLFGGAGVGKTVNMMELINNIAKEHSGLSVFAGVGERTREGNDFYHEMTDSKVVDKVAMVYGQMNEPPGNRLRVALTGLTMAEKFRDEGKDVLLFIDNIYRYTLAGTEVSALLGRMPSAVGYQPTLAEEMGVLQERITSTKTGSITSVQAVYVPADDLTDPSPATTFAHLDSTVVLSRDIAAKGIYPAIDPLDSTSRQLDPLIIGTEHYETARGVQTVLQRYKELKDIIAILGMDELSEEDKQTVARARKIERFLSQPFHVAEVFTGSPGKYVSLKETIRGFRGILAGEYDHLPEQAFYMVGSIDEAVEKAAKLK</sequence>
<dbReference type="PROSITE" id="PS00152">
    <property type="entry name" value="ATPASE_ALPHA_BETA"/>
    <property type="match status" value="1"/>
</dbReference>
<keyword evidence="10 13" id="KW-0139">CF(1)</keyword>
<dbReference type="RefSeq" id="WP_193906215.1">
    <property type="nucleotide sequence ID" value="NZ_PRDL01000001.1"/>
</dbReference>
<evidence type="ECO:0000256" key="6">
    <source>
        <dbReference type="ARBA" id="ARBA00022840"/>
    </source>
</evidence>
<evidence type="ECO:0000256" key="1">
    <source>
        <dbReference type="ARBA" id="ARBA00004170"/>
    </source>
</evidence>
<evidence type="ECO:0000256" key="9">
    <source>
        <dbReference type="ARBA" id="ARBA00023136"/>
    </source>
</evidence>
<evidence type="ECO:0000256" key="4">
    <source>
        <dbReference type="ARBA" id="ARBA00022741"/>
    </source>
</evidence>
<dbReference type="FunFam" id="3.40.50.300:FF:000004">
    <property type="entry name" value="ATP synthase subunit beta"/>
    <property type="match status" value="1"/>
</dbReference>
<keyword evidence="3 13" id="KW-1003">Cell membrane</keyword>
<dbReference type="Gene3D" id="1.10.1140.10">
    <property type="entry name" value="Bovine Mitochondrial F1-atpase, Atp Synthase Beta Chain, Chain D, domain 3"/>
    <property type="match status" value="1"/>
</dbReference>
<name>A0A928UYR2_9GAMM</name>
<proteinExistence type="inferred from homology"/>
<dbReference type="NCBIfam" id="TIGR01039">
    <property type="entry name" value="atpD"/>
    <property type="match status" value="1"/>
</dbReference>
<dbReference type="InterPro" id="IPR050053">
    <property type="entry name" value="ATPase_alpha/beta_chains"/>
</dbReference>
<evidence type="ECO:0000256" key="5">
    <source>
        <dbReference type="ARBA" id="ARBA00022781"/>
    </source>
</evidence>
<keyword evidence="4 13" id="KW-0547">Nucleotide-binding</keyword>
<reference evidence="15" key="1">
    <citation type="submission" date="2018-07" db="EMBL/GenBank/DDBJ databases">
        <title>Genome assembly of strain Ka43.</title>
        <authorList>
            <person name="Kukolya J."/>
            <person name="Nagy I."/>
            <person name="Horvath B."/>
            <person name="Toth A."/>
        </authorList>
    </citation>
    <scope>NUCLEOTIDE SEQUENCE</scope>
    <source>
        <strain evidence="15">KB43</strain>
    </source>
</reference>
<evidence type="ECO:0000256" key="8">
    <source>
        <dbReference type="ARBA" id="ARBA00023065"/>
    </source>
</evidence>
<keyword evidence="2 13" id="KW-0813">Transport</keyword>
<evidence type="ECO:0000259" key="14">
    <source>
        <dbReference type="SMART" id="SM00382"/>
    </source>
</evidence>
<gene>
    <name evidence="13 15" type="primary">atpD</name>
    <name evidence="15" type="ORF">C4F51_00625</name>
</gene>
<dbReference type="Proteomes" id="UP000652567">
    <property type="component" value="Unassembled WGS sequence"/>
</dbReference>
<dbReference type="Pfam" id="PF00006">
    <property type="entry name" value="ATP-synt_ab"/>
    <property type="match status" value="1"/>
</dbReference>
<dbReference type="EC" id="7.1.2.2" evidence="13"/>
<feature type="binding site" evidence="13">
    <location>
        <begin position="148"/>
        <end position="155"/>
    </location>
    <ligand>
        <name>ATP</name>
        <dbReference type="ChEBI" id="CHEBI:30616"/>
    </ligand>
</feature>
<dbReference type="AlphaFoldDB" id="A0A928UYR2"/>
<keyword evidence="7 13" id="KW-1278">Translocase</keyword>
<dbReference type="CDD" id="cd18110">
    <property type="entry name" value="ATP-synt_F1_beta_C"/>
    <property type="match status" value="1"/>
</dbReference>
<dbReference type="EMBL" id="PRDL01000001">
    <property type="protein sequence ID" value="MBE8715690.1"/>
    <property type="molecule type" value="Genomic_DNA"/>
</dbReference>
<dbReference type="InterPro" id="IPR024034">
    <property type="entry name" value="ATPase_F1/V1_b/a_C"/>
</dbReference>
<dbReference type="GO" id="GO:0005524">
    <property type="term" value="F:ATP binding"/>
    <property type="evidence" value="ECO:0007669"/>
    <property type="project" value="UniProtKB-UniRule"/>
</dbReference>
<evidence type="ECO:0000256" key="12">
    <source>
        <dbReference type="ARBA" id="ARBA00024342"/>
    </source>
</evidence>
<dbReference type="GO" id="GO:0005886">
    <property type="term" value="C:plasma membrane"/>
    <property type="evidence" value="ECO:0007669"/>
    <property type="project" value="UniProtKB-SubCell"/>
</dbReference>
<dbReference type="InterPro" id="IPR005722">
    <property type="entry name" value="ATP_synth_F1_bsu"/>
</dbReference>